<gene>
    <name evidence="1" type="ORF">A4U43_C01F19230</name>
</gene>
<dbReference type="AlphaFoldDB" id="A0A5P1FRD3"/>
<organism evidence="1 2">
    <name type="scientific">Asparagus officinalis</name>
    <name type="common">Garden asparagus</name>
    <dbReference type="NCBI Taxonomy" id="4686"/>
    <lineage>
        <taxon>Eukaryota</taxon>
        <taxon>Viridiplantae</taxon>
        <taxon>Streptophyta</taxon>
        <taxon>Embryophyta</taxon>
        <taxon>Tracheophyta</taxon>
        <taxon>Spermatophyta</taxon>
        <taxon>Magnoliopsida</taxon>
        <taxon>Liliopsida</taxon>
        <taxon>Asparagales</taxon>
        <taxon>Asparagaceae</taxon>
        <taxon>Asparagoideae</taxon>
        <taxon>Asparagus</taxon>
    </lineage>
</organism>
<dbReference type="Gramene" id="ONK80564">
    <property type="protein sequence ID" value="ONK80564"/>
    <property type="gene ID" value="A4U43_C01F19230"/>
</dbReference>
<keyword evidence="2" id="KW-1185">Reference proteome</keyword>
<reference evidence="2" key="1">
    <citation type="journal article" date="2017" name="Nat. Commun.">
        <title>The asparagus genome sheds light on the origin and evolution of a young Y chromosome.</title>
        <authorList>
            <person name="Harkess A."/>
            <person name="Zhou J."/>
            <person name="Xu C."/>
            <person name="Bowers J.E."/>
            <person name="Van der Hulst R."/>
            <person name="Ayyampalayam S."/>
            <person name="Mercati F."/>
            <person name="Riccardi P."/>
            <person name="McKain M.R."/>
            <person name="Kakrana A."/>
            <person name="Tang H."/>
            <person name="Ray J."/>
            <person name="Groenendijk J."/>
            <person name="Arikit S."/>
            <person name="Mathioni S.M."/>
            <person name="Nakano M."/>
            <person name="Shan H."/>
            <person name="Telgmann-Rauber A."/>
            <person name="Kanno A."/>
            <person name="Yue Z."/>
            <person name="Chen H."/>
            <person name="Li W."/>
            <person name="Chen Y."/>
            <person name="Xu X."/>
            <person name="Zhang Y."/>
            <person name="Luo S."/>
            <person name="Chen H."/>
            <person name="Gao J."/>
            <person name="Mao Z."/>
            <person name="Pires J.C."/>
            <person name="Luo M."/>
            <person name="Kudrna D."/>
            <person name="Wing R.A."/>
            <person name="Meyers B.C."/>
            <person name="Yi K."/>
            <person name="Kong H."/>
            <person name="Lavrijsen P."/>
            <person name="Sunseri F."/>
            <person name="Falavigna A."/>
            <person name="Ye Y."/>
            <person name="Leebens-Mack J.H."/>
            <person name="Chen G."/>
        </authorList>
    </citation>
    <scope>NUCLEOTIDE SEQUENCE [LARGE SCALE GENOMIC DNA]</scope>
    <source>
        <strain evidence="2">cv. DH0086</strain>
    </source>
</reference>
<sequence>MWAREDCRKVVDAWVMEGGNESLKKVVHKLKECERNLHQWNKAKDCDRVDDGSLDFVMKDLKEEMEVRFIDRRQGEAIEGGNQGFGPGEENVYRDE</sequence>
<proteinExistence type="predicted"/>
<evidence type="ECO:0000313" key="1">
    <source>
        <dbReference type="EMBL" id="ONK80564.1"/>
    </source>
</evidence>
<dbReference type="EMBL" id="CM007381">
    <property type="protein sequence ID" value="ONK80564.1"/>
    <property type="molecule type" value="Genomic_DNA"/>
</dbReference>
<dbReference type="Proteomes" id="UP000243459">
    <property type="component" value="Chromosome 1"/>
</dbReference>
<protein>
    <submittedName>
        <fullName evidence="1">Uncharacterized protein</fullName>
    </submittedName>
</protein>
<name>A0A5P1FRD3_ASPOF</name>
<accession>A0A5P1FRD3</accession>
<evidence type="ECO:0000313" key="2">
    <source>
        <dbReference type="Proteomes" id="UP000243459"/>
    </source>
</evidence>